<reference evidence="1" key="2">
    <citation type="submission" date="2008-12" db="EMBL/GenBank/DDBJ databases">
        <title>Improved gene annotation of the rice (Oryza sativa) genomes.</title>
        <authorList>
            <person name="Wang J."/>
            <person name="Li R."/>
            <person name="Fan W."/>
            <person name="Huang Q."/>
            <person name="Zhang J."/>
            <person name="Zhou Y."/>
            <person name="Hu Y."/>
            <person name="Zi S."/>
            <person name="Li J."/>
            <person name="Ni P."/>
            <person name="Zheng H."/>
            <person name="Zhang Y."/>
            <person name="Zhao M."/>
            <person name="Hao Q."/>
            <person name="McDermott J."/>
            <person name="Samudrala R."/>
            <person name="Kristiansen K."/>
            <person name="Wong G.K.-S."/>
        </authorList>
    </citation>
    <scope>NUCLEOTIDE SEQUENCE</scope>
</reference>
<organism evidence="1">
    <name type="scientific">Oryza sativa subsp. japonica</name>
    <name type="common">Rice</name>
    <dbReference type="NCBI Taxonomy" id="39947"/>
    <lineage>
        <taxon>Eukaryota</taxon>
        <taxon>Viridiplantae</taxon>
        <taxon>Streptophyta</taxon>
        <taxon>Embryophyta</taxon>
        <taxon>Tracheophyta</taxon>
        <taxon>Spermatophyta</taxon>
        <taxon>Magnoliopsida</taxon>
        <taxon>Liliopsida</taxon>
        <taxon>Poales</taxon>
        <taxon>Poaceae</taxon>
        <taxon>BOP clade</taxon>
        <taxon>Oryzoideae</taxon>
        <taxon>Oryzeae</taxon>
        <taxon>Oryzinae</taxon>
        <taxon>Oryza</taxon>
        <taxon>Oryza sativa</taxon>
    </lineage>
</organism>
<sequence>MLQRLRKKGEAQRRSRVTASTVARVLERPRAPPARPADAATGSVLVPVGWRVDMRRVADLPYVGRRFGVALEMGDWEWERRVARCDFAAWTPQELFTVQLHPCARDSVWSRHSPRLLGEIVDGQNNVSAAVASRQAQKPVLGETLIPQIHWRPCFIKDLNSM</sequence>
<reference evidence="1" key="1">
    <citation type="journal article" date="2005" name="PLoS Biol.">
        <title>The genomes of Oryza sativa: a history of duplications.</title>
        <authorList>
            <person name="Yu J."/>
            <person name="Wang J."/>
            <person name="Lin W."/>
            <person name="Li S."/>
            <person name="Li H."/>
            <person name="Zhou J."/>
            <person name="Ni P."/>
            <person name="Dong W."/>
            <person name="Hu S."/>
            <person name="Zeng C."/>
            <person name="Zhang J."/>
            <person name="Zhang Y."/>
            <person name="Li R."/>
            <person name="Xu Z."/>
            <person name="Li S."/>
            <person name="Li X."/>
            <person name="Zheng H."/>
            <person name="Cong L."/>
            <person name="Lin L."/>
            <person name="Yin J."/>
            <person name="Geng J."/>
            <person name="Li G."/>
            <person name="Shi J."/>
            <person name="Liu J."/>
            <person name="Lv H."/>
            <person name="Li J."/>
            <person name="Wang J."/>
            <person name="Deng Y."/>
            <person name="Ran L."/>
            <person name="Shi X."/>
            <person name="Wang X."/>
            <person name="Wu Q."/>
            <person name="Li C."/>
            <person name="Ren X."/>
            <person name="Wang J."/>
            <person name="Wang X."/>
            <person name="Li D."/>
            <person name="Liu D."/>
            <person name="Zhang X."/>
            <person name="Ji Z."/>
            <person name="Zhao W."/>
            <person name="Sun Y."/>
            <person name="Zhang Z."/>
            <person name="Bao J."/>
            <person name="Han Y."/>
            <person name="Dong L."/>
            <person name="Ji J."/>
            <person name="Chen P."/>
            <person name="Wu S."/>
            <person name="Liu J."/>
            <person name="Xiao Y."/>
            <person name="Bu D."/>
            <person name="Tan J."/>
            <person name="Yang L."/>
            <person name="Ye C."/>
            <person name="Zhang J."/>
            <person name="Xu J."/>
            <person name="Zhou Y."/>
            <person name="Yu Y."/>
            <person name="Zhang B."/>
            <person name="Zhuang S."/>
            <person name="Wei H."/>
            <person name="Liu B."/>
            <person name="Lei M."/>
            <person name="Yu H."/>
            <person name="Li Y."/>
            <person name="Xu H."/>
            <person name="Wei S."/>
            <person name="He X."/>
            <person name="Fang L."/>
            <person name="Zhang Z."/>
            <person name="Zhang Y."/>
            <person name="Huang X."/>
            <person name="Su Z."/>
            <person name="Tong W."/>
            <person name="Li J."/>
            <person name="Tong Z."/>
            <person name="Li S."/>
            <person name="Ye J."/>
            <person name="Wang L."/>
            <person name="Fang L."/>
            <person name="Lei T."/>
            <person name="Chen C."/>
            <person name="Chen H."/>
            <person name="Xu Z."/>
            <person name="Li H."/>
            <person name="Huang H."/>
            <person name="Zhang F."/>
            <person name="Xu H."/>
            <person name="Li N."/>
            <person name="Zhao C."/>
            <person name="Li S."/>
            <person name="Dong L."/>
            <person name="Huang Y."/>
            <person name="Li L."/>
            <person name="Xi Y."/>
            <person name="Qi Q."/>
            <person name="Li W."/>
            <person name="Zhang B."/>
            <person name="Hu W."/>
            <person name="Zhang Y."/>
            <person name="Tian X."/>
            <person name="Jiao Y."/>
            <person name="Liang X."/>
            <person name="Jin J."/>
            <person name="Gao L."/>
            <person name="Zheng W."/>
            <person name="Hao B."/>
            <person name="Liu S."/>
            <person name="Wang W."/>
            <person name="Yuan L."/>
            <person name="Cao M."/>
            <person name="McDermott J."/>
            <person name="Samudrala R."/>
            <person name="Wang J."/>
            <person name="Wong G.K."/>
            <person name="Yang H."/>
        </authorList>
    </citation>
    <scope>NUCLEOTIDE SEQUENCE [LARGE SCALE GENOMIC DNA]</scope>
</reference>
<dbReference type="EMBL" id="CM000139">
    <property type="protein sequence ID" value="EEE57639.1"/>
    <property type="molecule type" value="Genomic_DNA"/>
</dbReference>
<evidence type="ECO:0000313" key="1">
    <source>
        <dbReference type="EMBL" id="EEE57639.1"/>
    </source>
</evidence>
<proteinExistence type="predicted"/>
<dbReference type="Proteomes" id="UP000007752">
    <property type="component" value="Chromosome 2"/>
</dbReference>
<dbReference type="AlphaFoldDB" id="A0A8J8YQQ7"/>
<gene>
    <name evidence="1" type="ORF">OsJ_08064</name>
</gene>
<name>A0A8J8YQQ7_ORYSJ</name>
<accession>A0A8J8YQQ7</accession>
<protein>
    <submittedName>
        <fullName evidence="1">Uncharacterized protein</fullName>
    </submittedName>
</protein>